<evidence type="ECO:0000313" key="4">
    <source>
        <dbReference type="EMBL" id="KAG0653981.1"/>
    </source>
</evidence>
<dbReference type="Gene3D" id="3.90.226.10">
    <property type="entry name" value="2-enoyl-CoA Hydratase, Chain A, domain 1"/>
    <property type="match status" value="1"/>
</dbReference>
<sequence length="319" mass="34361">MASLRIVAPRTSGLRILRPVPFPHLRYLSQAASTAPVAQLTRSTELEGLTYLELNRPQAKNALSVELVDRMRQLVEDVRFDGWTRTLILHSTAPGSFCAGADLKERKGMQPLEVARFLYNLRRLLSEIESLLLPTIAAVDGPALGGGLELALACDLRVAGSSVTKIGLPETRLAIIPGAGGTQRLSRLVGASRAKDLIFSSRIMAASEALERGAASLPWLLILPGIDRTGSLIAGVVNYVSGKGQSATEKAEEVVKEMLQAGPLALRAAKTAIDIGAEVDLESGLDVERLAYQTILSTEDRMEGLRAFAEKRKPVYQGR</sequence>
<proteinExistence type="inferred from homology"/>
<keyword evidence="5" id="KW-1185">Reference proteome</keyword>
<dbReference type="Proteomes" id="UP000777482">
    <property type="component" value="Unassembled WGS sequence"/>
</dbReference>
<dbReference type="FunFam" id="3.90.226.10:FF:000009">
    <property type="entry name" value="Carnitinyl-CoA dehydratase"/>
    <property type="match status" value="1"/>
</dbReference>
<organism evidence="4 5">
    <name type="scientific">Rhodotorula mucilaginosa</name>
    <name type="common">Yeast</name>
    <name type="synonym">Rhodotorula rubra</name>
    <dbReference type="NCBI Taxonomy" id="5537"/>
    <lineage>
        <taxon>Eukaryota</taxon>
        <taxon>Fungi</taxon>
        <taxon>Dikarya</taxon>
        <taxon>Basidiomycota</taxon>
        <taxon>Pucciniomycotina</taxon>
        <taxon>Microbotryomycetes</taxon>
        <taxon>Sporidiobolales</taxon>
        <taxon>Sporidiobolaceae</taxon>
        <taxon>Rhodotorula</taxon>
    </lineage>
</organism>
<dbReference type="EMBL" id="PUHQ01000166">
    <property type="protein sequence ID" value="KAG0653981.1"/>
    <property type="molecule type" value="Genomic_DNA"/>
</dbReference>
<dbReference type="InterPro" id="IPR014748">
    <property type="entry name" value="Enoyl-CoA_hydra_C"/>
</dbReference>
<dbReference type="InterPro" id="IPR018376">
    <property type="entry name" value="Enoyl-CoA_hyd/isom_CS"/>
</dbReference>
<dbReference type="GO" id="GO:0016836">
    <property type="term" value="F:hydro-lyase activity"/>
    <property type="evidence" value="ECO:0007669"/>
    <property type="project" value="UniProtKB-ARBA"/>
</dbReference>
<accession>A0A9P7B1X7</accession>
<dbReference type="PANTHER" id="PTHR11941:SF171">
    <property type="entry name" value="SD19268P"/>
    <property type="match status" value="1"/>
</dbReference>
<dbReference type="PANTHER" id="PTHR11941">
    <property type="entry name" value="ENOYL-COA HYDRATASE-RELATED"/>
    <property type="match status" value="1"/>
</dbReference>
<comment type="similarity">
    <text evidence="1 3">Belongs to the enoyl-CoA hydratase/isomerase family.</text>
</comment>
<dbReference type="FunFam" id="1.10.12.10:FF:000001">
    <property type="entry name" value="Probable enoyl-CoA hydratase, mitochondrial"/>
    <property type="match status" value="1"/>
</dbReference>
<dbReference type="Gene3D" id="1.10.12.10">
    <property type="entry name" value="Lyase 2-enoyl-coa Hydratase, Chain A, domain 2"/>
    <property type="match status" value="1"/>
</dbReference>
<dbReference type="SUPFAM" id="SSF52096">
    <property type="entry name" value="ClpP/crotonase"/>
    <property type="match status" value="1"/>
</dbReference>
<dbReference type="InterPro" id="IPR001753">
    <property type="entry name" value="Enoyl-CoA_hydra/iso"/>
</dbReference>
<dbReference type="AlphaFoldDB" id="A0A9P7B1X7"/>
<evidence type="ECO:0000256" key="2">
    <source>
        <dbReference type="ARBA" id="ARBA00023239"/>
    </source>
</evidence>
<evidence type="ECO:0000313" key="5">
    <source>
        <dbReference type="Proteomes" id="UP000777482"/>
    </source>
</evidence>
<dbReference type="Pfam" id="PF00378">
    <property type="entry name" value="ECH_1"/>
    <property type="match status" value="2"/>
</dbReference>
<protein>
    <recommendedName>
        <fullName evidence="6">ClpP/crotonase</fullName>
    </recommendedName>
</protein>
<name>A0A9P7B1X7_RHOMI</name>
<dbReference type="PROSITE" id="PS00166">
    <property type="entry name" value="ENOYL_COA_HYDRATASE"/>
    <property type="match status" value="1"/>
</dbReference>
<dbReference type="CDD" id="cd06558">
    <property type="entry name" value="crotonase-like"/>
    <property type="match status" value="1"/>
</dbReference>
<dbReference type="InterPro" id="IPR029045">
    <property type="entry name" value="ClpP/crotonase-like_dom_sf"/>
</dbReference>
<evidence type="ECO:0000256" key="3">
    <source>
        <dbReference type="RuleBase" id="RU003707"/>
    </source>
</evidence>
<comment type="caution">
    <text evidence="4">The sequence shown here is derived from an EMBL/GenBank/DDBJ whole genome shotgun (WGS) entry which is preliminary data.</text>
</comment>
<dbReference type="OrthoDB" id="410701at2759"/>
<keyword evidence="2" id="KW-0456">Lyase</keyword>
<gene>
    <name evidence="4" type="ORF">C6P46_002026</name>
</gene>
<dbReference type="GO" id="GO:0006635">
    <property type="term" value="P:fatty acid beta-oxidation"/>
    <property type="evidence" value="ECO:0007669"/>
    <property type="project" value="TreeGrafter"/>
</dbReference>
<reference evidence="4 5" key="1">
    <citation type="submission" date="2020-11" db="EMBL/GenBank/DDBJ databases">
        <title>Kefir isolates.</title>
        <authorList>
            <person name="Marcisauskas S."/>
            <person name="Kim Y."/>
            <person name="Blasche S."/>
        </authorList>
    </citation>
    <scope>NUCLEOTIDE SEQUENCE [LARGE SCALE GENOMIC DNA]</scope>
    <source>
        <strain evidence="4 5">KR</strain>
    </source>
</reference>
<dbReference type="GO" id="GO:0005739">
    <property type="term" value="C:mitochondrion"/>
    <property type="evidence" value="ECO:0007669"/>
    <property type="project" value="TreeGrafter"/>
</dbReference>
<evidence type="ECO:0008006" key="6">
    <source>
        <dbReference type="Google" id="ProtNLM"/>
    </source>
</evidence>
<evidence type="ECO:0000256" key="1">
    <source>
        <dbReference type="ARBA" id="ARBA00005254"/>
    </source>
</evidence>